<name>A0ACC2KWA6_PERAE</name>
<dbReference type="EMBL" id="CM056819">
    <property type="protein sequence ID" value="KAJ8625497.1"/>
    <property type="molecule type" value="Genomic_DNA"/>
</dbReference>
<dbReference type="Proteomes" id="UP001234297">
    <property type="component" value="Chromosome 11"/>
</dbReference>
<sequence>MRRLSVMKAPHQSHSVHIYQHHNLHNSQIRNPRDPPNQNFLKQLHAISTTKATPNPSIWSYLIKGYLSQGSPKDALLIYTQNRRKGAHYVGLLLPLVLKACASLTLLFHGRTLHAESIKTGVVSDVMTGTSLVNMYSKCGHLCDAHQVFEEMPERNVITCNAMIGGYLRNGDMGSALVLFESMSERTSVTWAEMIDGFARSGDTVVARRLFDQAPPAMRNLVIWTVMVDGYASNGEMDAARQVFEAMPDRNFFAWSSMVAGYCKKGDVEEAQKIFDRIPVRNLVNWNALIAGYAQNGFCEEALNAFQKLLAEGFKPDEVTVASALSACAQLGSLDSGKRIHEMINRNRIKLNQFVLNGLVDMYAKCGDVGKARQIFEGMLQRNDVCWNAMISGLAIHGQCEDALDLFLQMESSEVKPNESTFLAVLSACAHGGFVNQGLEIFAKMKEKYGLVAGIEHYGCLVDLLGRAGRLNEGYGLIKTMPMKPNAAVWGALLGACRIYMDMEMAEEVVKVVGMQELKVDCGDDAHFVLMSNIYAASDRWEQAEKMRLIMKQNGLQKTAGCSSIMAGSTEHQFQAGAQVEPQIRLLLRHN</sequence>
<protein>
    <submittedName>
        <fullName evidence="1">Uncharacterized protein</fullName>
    </submittedName>
</protein>
<keyword evidence="2" id="KW-1185">Reference proteome</keyword>
<evidence type="ECO:0000313" key="1">
    <source>
        <dbReference type="EMBL" id="KAJ8625497.1"/>
    </source>
</evidence>
<gene>
    <name evidence="1" type="ORF">MRB53_034027</name>
</gene>
<proteinExistence type="predicted"/>
<organism evidence="1 2">
    <name type="scientific">Persea americana</name>
    <name type="common">Avocado</name>
    <dbReference type="NCBI Taxonomy" id="3435"/>
    <lineage>
        <taxon>Eukaryota</taxon>
        <taxon>Viridiplantae</taxon>
        <taxon>Streptophyta</taxon>
        <taxon>Embryophyta</taxon>
        <taxon>Tracheophyta</taxon>
        <taxon>Spermatophyta</taxon>
        <taxon>Magnoliopsida</taxon>
        <taxon>Magnoliidae</taxon>
        <taxon>Laurales</taxon>
        <taxon>Lauraceae</taxon>
        <taxon>Persea</taxon>
    </lineage>
</organism>
<evidence type="ECO:0000313" key="2">
    <source>
        <dbReference type="Proteomes" id="UP001234297"/>
    </source>
</evidence>
<accession>A0ACC2KWA6</accession>
<reference evidence="1 2" key="1">
    <citation type="journal article" date="2022" name="Hortic Res">
        <title>A haplotype resolved chromosomal level avocado genome allows analysis of novel avocado genes.</title>
        <authorList>
            <person name="Nath O."/>
            <person name="Fletcher S.J."/>
            <person name="Hayward A."/>
            <person name="Shaw L.M."/>
            <person name="Masouleh A.K."/>
            <person name="Furtado A."/>
            <person name="Henry R.J."/>
            <person name="Mitter N."/>
        </authorList>
    </citation>
    <scope>NUCLEOTIDE SEQUENCE [LARGE SCALE GENOMIC DNA]</scope>
    <source>
        <strain evidence="2">cv. Hass</strain>
    </source>
</reference>
<comment type="caution">
    <text evidence="1">The sequence shown here is derived from an EMBL/GenBank/DDBJ whole genome shotgun (WGS) entry which is preliminary data.</text>
</comment>